<keyword evidence="1" id="KW-0732">Signal</keyword>
<comment type="caution">
    <text evidence="2">The sequence shown here is derived from an EMBL/GenBank/DDBJ whole genome shotgun (WGS) entry which is preliminary data.</text>
</comment>
<dbReference type="AlphaFoldDB" id="A0A965ZMM7"/>
<reference evidence="2" key="2">
    <citation type="submission" date="2020-10" db="EMBL/GenBank/DDBJ databases">
        <title>Mucilaginibacter sp. nov., isolated from soil.</title>
        <authorList>
            <person name="Jeon C.O."/>
        </authorList>
    </citation>
    <scope>NUCLEOTIDE SEQUENCE</scope>
    <source>
        <strain evidence="2">R11</strain>
    </source>
</reference>
<feature type="chain" id="PRO_5037409045" description="Fimbrillin-A associated anchor protein Mfa1 and Mfa2" evidence="1">
    <location>
        <begin position="22"/>
        <end position="314"/>
    </location>
</feature>
<dbReference type="PROSITE" id="PS51257">
    <property type="entry name" value="PROKAR_LIPOPROTEIN"/>
    <property type="match status" value="1"/>
</dbReference>
<name>A0A965ZMM7_9SPHI</name>
<feature type="signal peptide" evidence="1">
    <location>
        <begin position="1"/>
        <end position="21"/>
    </location>
</feature>
<proteinExistence type="predicted"/>
<evidence type="ECO:0000313" key="2">
    <source>
        <dbReference type="EMBL" id="NCD72381.1"/>
    </source>
</evidence>
<sequence>MKSKLLLLAILATFFVSCQKASIDEGGSTPVGKLYPVGFNVWEFRDTASVVTNSVSTKSINALKDQIDYLQYYVFKKETSGNYVLVKQQIQKSTDVNFGTITDSLPANHYYVYFVGCQAPGHMEMKTKATGVALPIFYYNDNVIYDTFYAAAEIDLNGTLTKTILLSRVVAKVQVKLDDILPQEATAFRMSFTDYPLGLDMTTGIGELRAQSETALRSTKIFQLLLSSADKVSSGLTYSALVWAYDYPSITIGCINAKSVVLASKVLPKNRFGLYIRLENNMQYNYSGALFGTQSFGISTNAWSPEINARANIK</sequence>
<evidence type="ECO:0000313" key="3">
    <source>
        <dbReference type="Proteomes" id="UP000638732"/>
    </source>
</evidence>
<evidence type="ECO:0000256" key="1">
    <source>
        <dbReference type="SAM" id="SignalP"/>
    </source>
</evidence>
<dbReference type="Proteomes" id="UP000638732">
    <property type="component" value="Unassembled WGS sequence"/>
</dbReference>
<gene>
    <name evidence="2" type="ORF">GSY63_23655</name>
</gene>
<organism evidence="2 3">
    <name type="scientific">Mucilaginibacter agri</name>
    <dbReference type="NCBI Taxonomy" id="2695265"/>
    <lineage>
        <taxon>Bacteria</taxon>
        <taxon>Pseudomonadati</taxon>
        <taxon>Bacteroidota</taxon>
        <taxon>Sphingobacteriia</taxon>
        <taxon>Sphingobacteriales</taxon>
        <taxon>Sphingobacteriaceae</taxon>
        <taxon>Mucilaginibacter</taxon>
    </lineage>
</organism>
<evidence type="ECO:0008006" key="4">
    <source>
        <dbReference type="Google" id="ProtNLM"/>
    </source>
</evidence>
<accession>A0A965ZMM7</accession>
<dbReference type="RefSeq" id="WP_166588328.1">
    <property type="nucleotide sequence ID" value="NZ_WWEO01000045.1"/>
</dbReference>
<keyword evidence="3" id="KW-1185">Reference proteome</keyword>
<protein>
    <recommendedName>
        <fullName evidence="4">Fimbrillin-A associated anchor protein Mfa1 and Mfa2</fullName>
    </recommendedName>
</protein>
<dbReference type="EMBL" id="WWEO01000045">
    <property type="protein sequence ID" value="NCD72381.1"/>
    <property type="molecule type" value="Genomic_DNA"/>
</dbReference>
<reference evidence="2" key="1">
    <citation type="submission" date="2020-01" db="EMBL/GenBank/DDBJ databases">
        <authorList>
            <person name="Seo Y.L."/>
        </authorList>
    </citation>
    <scope>NUCLEOTIDE SEQUENCE</scope>
    <source>
        <strain evidence="2">R11</strain>
    </source>
</reference>